<dbReference type="OrthoDB" id="9795247at2"/>
<evidence type="ECO:0000256" key="1">
    <source>
        <dbReference type="ARBA" id="ARBA00006479"/>
    </source>
</evidence>
<dbReference type="Gene3D" id="3.30.420.40">
    <property type="match status" value="2"/>
</dbReference>
<protein>
    <submittedName>
        <fullName evidence="2">ROK family protein</fullName>
    </submittedName>
</protein>
<dbReference type="PANTHER" id="PTHR18964">
    <property type="entry name" value="ROK (REPRESSOR, ORF, KINASE) FAMILY"/>
    <property type="match status" value="1"/>
</dbReference>
<dbReference type="PANTHER" id="PTHR18964:SF149">
    <property type="entry name" value="BIFUNCTIONAL UDP-N-ACETYLGLUCOSAMINE 2-EPIMERASE_N-ACETYLMANNOSAMINE KINASE"/>
    <property type="match status" value="1"/>
</dbReference>
<dbReference type="SUPFAM" id="SSF53067">
    <property type="entry name" value="Actin-like ATPase domain"/>
    <property type="match status" value="1"/>
</dbReference>
<name>A0A4R9KDD7_9LEPT</name>
<reference evidence="2" key="1">
    <citation type="journal article" date="2019" name="PLoS Negl. Trop. Dis.">
        <title>Revisiting the worldwide diversity of Leptospira species in the environment.</title>
        <authorList>
            <person name="Vincent A.T."/>
            <person name="Schiettekatte O."/>
            <person name="Bourhy P."/>
            <person name="Veyrier F.J."/>
            <person name="Picardeau M."/>
        </authorList>
    </citation>
    <scope>NUCLEOTIDE SEQUENCE [LARGE SCALE GENOMIC DNA]</scope>
    <source>
        <strain evidence="2">201702476</strain>
    </source>
</reference>
<dbReference type="InterPro" id="IPR000600">
    <property type="entry name" value="ROK"/>
</dbReference>
<accession>A0A4R9KDD7</accession>
<dbReference type="AlphaFoldDB" id="A0A4R9KDD7"/>
<dbReference type="Proteomes" id="UP000297693">
    <property type="component" value="Unassembled WGS sequence"/>
</dbReference>
<dbReference type="InterPro" id="IPR043129">
    <property type="entry name" value="ATPase_NBD"/>
</dbReference>
<keyword evidence="3" id="KW-1185">Reference proteome</keyword>
<proteinExistence type="inferred from homology"/>
<sequence>MKEALAIGIDIGGGSIKTGVFDRLGKEYKLLNVPNPSPLTNESFLASIDSAIITLHELYPIAGIGIGSPGPLDNELGILIKSANMPSLQNVKLKEHLETKFHLPVFYENDANCAALGEATFGAFKNLSSQLILTLGTGVGGGFVEQGKLYLGYKGNGIEIGHMTVVIDGALCGCGQKGCLEAYFSTKGFLNRFFEKTKVQLKDAESFFTEVRKENQIAIDILNFGTVAMAETVRNAIHLLNPEALIFVGGITHAWDLFGENLESLIRTRIFPVLNERLIIGVGGNLAGSLGAASLVFQR</sequence>
<dbReference type="RefSeq" id="WP_135621452.1">
    <property type="nucleotide sequence ID" value="NZ_RQGD01000002.1"/>
</dbReference>
<dbReference type="Pfam" id="PF00480">
    <property type="entry name" value="ROK"/>
    <property type="match status" value="1"/>
</dbReference>
<comment type="similarity">
    <text evidence="1">Belongs to the ROK (NagC/XylR) family.</text>
</comment>
<evidence type="ECO:0000313" key="3">
    <source>
        <dbReference type="Proteomes" id="UP000297693"/>
    </source>
</evidence>
<comment type="caution">
    <text evidence="2">The sequence shown here is derived from an EMBL/GenBank/DDBJ whole genome shotgun (WGS) entry which is preliminary data.</text>
</comment>
<gene>
    <name evidence="2" type="ORF">EHQ58_00905</name>
</gene>
<dbReference type="EMBL" id="RQGD01000002">
    <property type="protein sequence ID" value="TGL63955.1"/>
    <property type="molecule type" value="Genomic_DNA"/>
</dbReference>
<organism evidence="2 3">
    <name type="scientific">Leptospira ognonensis</name>
    <dbReference type="NCBI Taxonomy" id="2484945"/>
    <lineage>
        <taxon>Bacteria</taxon>
        <taxon>Pseudomonadati</taxon>
        <taxon>Spirochaetota</taxon>
        <taxon>Spirochaetia</taxon>
        <taxon>Leptospirales</taxon>
        <taxon>Leptospiraceae</taxon>
        <taxon>Leptospira</taxon>
    </lineage>
</organism>
<evidence type="ECO:0000313" key="2">
    <source>
        <dbReference type="EMBL" id="TGL63955.1"/>
    </source>
</evidence>